<dbReference type="Proteomes" id="UP000280535">
    <property type="component" value="Unassembled WGS sequence"/>
</dbReference>
<sequence length="147" mass="17328">MSNTRNCLREFIKYNLSIRNFTVTNQGNYLKAIKGKEKYRILPVTRTIPIESETTTVEANYETVKKFQKYNNGKYIDCIAYAISKVSDDKIQGLELFIIPIVEFEKYVQPDKKTGDVLSRASNHYHYNYAKYSHQINELVHDSWMRK</sequence>
<name>A0A2I1TYE8_STRMT</name>
<dbReference type="EMBL" id="PKID01000005">
    <property type="protein sequence ID" value="PKZ98657.1"/>
    <property type="molecule type" value="Genomic_DNA"/>
</dbReference>
<evidence type="ECO:0000313" key="4">
    <source>
        <dbReference type="Proteomes" id="UP000280535"/>
    </source>
</evidence>
<evidence type="ECO:0000313" key="1">
    <source>
        <dbReference type="EMBL" id="PKZ98657.1"/>
    </source>
</evidence>
<comment type="caution">
    <text evidence="1">The sequence shown here is derived from an EMBL/GenBank/DDBJ whole genome shotgun (WGS) entry which is preliminary data.</text>
</comment>
<organism evidence="1 3">
    <name type="scientific">Streptococcus mitis</name>
    <dbReference type="NCBI Taxonomy" id="28037"/>
    <lineage>
        <taxon>Bacteria</taxon>
        <taxon>Bacillati</taxon>
        <taxon>Bacillota</taxon>
        <taxon>Bacilli</taxon>
        <taxon>Lactobacillales</taxon>
        <taxon>Streptococcaceae</taxon>
        <taxon>Streptococcus</taxon>
        <taxon>Streptococcus mitis group</taxon>
    </lineage>
</organism>
<reference evidence="1 3" key="1">
    <citation type="submission" date="2017-12" db="EMBL/GenBank/DDBJ databases">
        <title>Phylogenetic diversity of female urinary microbiome.</title>
        <authorList>
            <person name="Thomas-White K."/>
            <person name="Wolfe A.J."/>
        </authorList>
    </citation>
    <scope>NUCLEOTIDE SEQUENCE [LARGE SCALE GENOMIC DNA]</scope>
    <source>
        <strain evidence="1 3">UMB0079</strain>
    </source>
</reference>
<proteinExistence type="predicted"/>
<dbReference type="EMBL" id="RJOA01000022">
    <property type="protein sequence ID" value="RSI95982.1"/>
    <property type="molecule type" value="Genomic_DNA"/>
</dbReference>
<evidence type="ECO:0000313" key="3">
    <source>
        <dbReference type="Proteomes" id="UP000234902"/>
    </source>
</evidence>
<dbReference type="Proteomes" id="UP000234902">
    <property type="component" value="Unassembled WGS sequence"/>
</dbReference>
<accession>A0A2I1TYE8</accession>
<protein>
    <submittedName>
        <fullName evidence="1">Uncharacterized protein</fullName>
    </submittedName>
</protein>
<dbReference type="RefSeq" id="WP_101782269.1">
    <property type="nucleotide sequence ID" value="NZ_CAMHZD010000008.1"/>
</dbReference>
<gene>
    <name evidence="1" type="ORF">CYK19_05620</name>
    <name evidence="2" type="ORF">D8843_08680</name>
</gene>
<evidence type="ECO:0000313" key="2">
    <source>
        <dbReference type="EMBL" id="RSI95982.1"/>
    </source>
</evidence>
<dbReference type="AlphaFoldDB" id="A0A2I1TYE8"/>
<reference evidence="2 4" key="2">
    <citation type="submission" date="2018-11" db="EMBL/GenBank/DDBJ databases">
        <title>Species Designations Belie Phenotypic and Genotypic Heterogeneity in Oral Streptococci.</title>
        <authorList>
            <person name="Velsko I."/>
        </authorList>
    </citation>
    <scope>NUCLEOTIDE SEQUENCE [LARGE SCALE GENOMIC DNA]</scope>
    <source>
        <strain evidence="2 4">BCC49</strain>
    </source>
</reference>